<protein>
    <submittedName>
        <fullName evidence="7">Uncharacterized protein</fullName>
    </submittedName>
</protein>
<evidence type="ECO:0000256" key="5">
    <source>
        <dbReference type="SAM" id="MobiDB-lite"/>
    </source>
</evidence>
<dbReference type="PANTHER" id="PTHR15549:SF6">
    <property type="entry name" value="MID2 DOMAIN-CONTAINING PROTEIN"/>
    <property type="match status" value="1"/>
</dbReference>
<dbReference type="EMBL" id="DF977510">
    <property type="protein sequence ID" value="GAP91533.1"/>
    <property type="molecule type" value="Genomic_DNA"/>
</dbReference>
<keyword evidence="3 6" id="KW-1133">Transmembrane helix</keyword>
<dbReference type="Proteomes" id="UP000054516">
    <property type="component" value="Unassembled WGS sequence"/>
</dbReference>
<dbReference type="GO" id="GO:0016020">
    <property type="term" value="C:membrane"/>
    <property type="evidence" value="ECO:0007669"/>
    <property type="project" value="UniProtKB-SubCell"/>
</dbReference>
<evidence type="ECO:0000256" key="3">
    <source>
        <dbReference type="ARBA" id="ARBA00022989"/>
    </source>
</evidence>
<feature type="region of interest" description="Disordered" evidence="5">
    <location>
        <begin position="289"/>
        <end position="327"/>
    </location>
</feature>
<dbReference type="GO" id="GO:0071944">
    <property type="term" value="C:cell periphery"/>
    <property type="evidence" value="ECO:0007669"/>
    <property type="project" value="UniProtKB-ARBA"/>
</dbReference>
<evidence type="ECO:0000256" key="1">
    <source>
        <dbReference type="ARBA" id="ARBA00004167"/>
    </source>
</evidence>
<evidence type="ECO:0000313" key="7">
    <source>
        <dbReference type="EMBL" id="GAP91533.1"/>
    </source>
</evidence>
<evidence type="ECO:0000256" key="4">
    <source>
        <dbReference type="ARBA" id="ARBA00023136"/>
    </source>
</evidence>
<reference evidence="7" key="1">
    <citation type="submission" date="2016-03" db="EMBL/GenBank/DDBJ databases">
        <title>Draft genome sequence of Rosellinia necatrix.</title>
        <authorList>
            <person name="Kanematsu S."/>
        </authorList>
    </citation>
    <scope>NUCLEOTIDE SEQUENCE [LARGE SCALE GENOMIC DNA]</scope>
    <source>
        <strain evidence="7">W97</strain>
    </source>
</reference>
<evidence type="ECO:0000256" key="6">
    <source>
        <dbReference type="SAM" id="Phobius"/>
    </source>
</evidence>
<name>A0A1W2TSM5_ROSNE</name>
<dbReference type="STRING" id="77044.A0A1W2TSM5"/>
<dbReference type="AlphaFoldDB" id="A0A1W2TSM5"/>
<sequence>MATPTILGTIRTNLGPLTTATWTYTCTEVIQRCGSCSAGWAAQTCVDAVVTDNQDCWPPRAANVPATGNALLGWGVYSPGIVCPGGYTTAATATHDGSSNFNFQFPLTVGETAVGCCPIGGFQPLIDRNGKQTCVQFNPTTSFLVGSCNSNGAAYTPFSIGQTRESMEYNSFSVSAPLFQLVHRASDISTEPASTTSGGSSTGSPTAQPSDNPSGGSQGLSAGATAGVAIGAALGGILLATAGFLLWRAQRRRRRRTVAELPHDLHPLKSEPYMGGHNSPQPQNLGGMGGMPQYDAMSPPHLNPHYPAELPNPGTTPAELGPLYNQR</sequence>
<dbReference type="InterPro" id="IPR051694">
    <property type="entry name" value="Immunoregulatory_rcpt-like"/>
</dbReference>
<dbReference type="OMA" id="CYPTGTM"/>
<feature type="transmembrane region" description="Helical" evidence="6">
    <location>
        <begin position="226"/>
        <end position="247"/>
    </location>
</feature>
<keyword evidence="4 6" id="KW-0472">Membrane</keyword>
<organism evidence="7">
    <name type="scientific">Rosellinia necatrix</name>
    <name type="common">White root-rot fungus</name>
    <dbReference type="NCBI Taxonomy" id="77044"/>
    <lineage>
        <taxon>Eukaryota</taxon>
        <taxon>Fungi</taxon>
        <taxon>Dikarya</taxon>
        <taxon>Ascomycota</taxon>
        <taxon>Pezizomycotina</taxon>
        <taxon>Sordariomycetes</taxon>
        <taxon>Xylariomycetidae</taxon>
        <taxon>Xylariales</taxon>
        <taxon>Xylariaceae</taxon>
        <taxon>Rosellinia</taxon>
    </lineage>
</organism>
<gene>
    <name evidence="7" type="ORF">SAMD00023353_6500670</name>
</gene>
<keyword evidence="8" id="KW-1185">Reference proteome</keyword>
<dbReference type="OrthoDB" id="5429716at2759"/>
<keyword evidence="2 6" id="KW-0812">Transmembrane</keyword>
<accession>A0A1W2TSM5</accession>
<evidence type="ECO:0000256" key="2">
    <source>
        <dbReference type="ARBA" id="ARBA00022692"/>
    </source>
</evidence>
<feature type="compositionally biased region" description="Low complexity" evidence="5">
    <location>
        <begin position="189"/>
        <end position="210"/>
    </location>
</feature>
<evidence type="ECO:0000313" key="8">
    <source>
        <dbReference type="Proteomes" id="UP000054516"/>
    </source>
</evidence>
<feature type="region of interest" description="Disordered" evidence="5">
    <location>
        <begin position="189"/>
        <end position="219"/>
    </location>
</feature>
<comment type="subcellular location">
    <subcellularLocation>
        <location evidence="1">Membrane</location>
        <topology evidence="1">Single-pass membrane protein</topology>
    </subcellularLocation>
</comment>
<dbReference type="PANTHER" id="PTHR15549">
    <property type="entry name" value="PAIRED IMMUNOGLOBULIN-LIKE TYPE 2 RECEPTOR"/>
    <property type="match status" value="1"/>
</dbReference>
<proteinExistence type="predicted"/>